<dbReference type="GO" id="GO:0005524">
    <property type="term" value="F:ATP binding"/>
    <property type="evidence" value="ECO:0007669"/>
    <property type="project" value="UniProtKB-KW"/>
</dbReference>
<dbReference type="PANTHER" id="PTHR19229:SF209">
    <property type="entry name" value="ATP-BINDING CASSETTE SUB-FAMILY A MEMBER 5 ISOFORM X1"/>
    <property type="match status" value="1"/>
</dbReference>
<dbReference type="Gene3D" id="3.40.50.300">
    <property type="entry name" value="P-loop containing nucleotide triphosphate hydrolases"/>
    <property type="match status" value="2"/>
</dbReference>
<feature type="transmembrane region" description="Helical" evidence="10">
    <location>
        <begin position="271"/>
        <end position="291"/>
    </location>
</feature>
<keyword evidence="6" id="KW-0067">ATP-binding</keyword>
<protein>
    <recommendedName>
        <fullName evidence="11">ABC transporter domain-containing protein</fullName>
    </recommendedName>
</protein>
<comment type="caution">
    <text evidence="12">The sequence shown here is derived from an EMBL/GenBank/DDBJ whole genome shotgun (WGS) entry which is preliminary data.</text>
</comment>
<dbReference type="PROSITE" id="PS00211">
    <property type="entry name" value="ABC_TRANSPORTER_1"/>
    <property type="match status" value="1"/>
</dbReference>
<evidence type="ECO:0000256" key="3">
    <source>
        <dbReference type="ARBA" id="ARBA00022448"/>
    </source>
</evidence>
<feature type="transmembrane region" description="Helical" evidence="10">
    <location>
        <begin position="1148"/>
        <end position="1174"/>
    </location>
</feature>
<dbReference type="InterPro" id="IPR026082">
    <property type="entry name" value="ABCA"/>
</dbReference>
<feature type="transmembrane region" description="Helical" evidence="10">
    <location>
        <begin position="447"/>
        <end position="470"/>
    </location>
</feature>
<evidence type="ECO:0000259" key="11">
    <source>
        <dbReference type="PROSITE" id="PS50893"/>
    </source>
</evidence>
<evidence type="ECO:0000256" key="7">
    <source>
        <dbReference type="ARBA" id="ARBA00022989"/>
    </source>
</evidence>
<gene>
    <name evidence="12" type="ORF">OTU49_012774</name>
</gene>
<keyword evidence="8 10" id="KW-0472">Membrane</keyword>
<proteinExistence type="inferred from homology"/>
<reference evidence="12 13" key="1">
    <citation type="journal article" date="2024" name="BMC Genomics">
        <title>Genome assembly of redclaw crayfish (Cherax quadricarinatus) provides insights into its immune adaptation and hypoxia tolerance.</title>
        <authorList>
            <person name="Liu Z."/>
            <person name="Zheng J."/>
            <person name="Li H."/>
            <person name="Fang K."/>
            <person name="Wang S."/>
            <person name="He J."/>
            <person name="Zhou D."/>
            <person name="Weng S."/>
            <person name="Chi M."/>
            <person name="Gu Z."/>
            <person name="He J."/>
            <person name="Li F."/>
            <person name="Wang M."/>
        </authorList>
    </citation>
    <scope>NUCLEOTIDE SEQUENCE [LARGE SCALE GENOMIC DNA]</scope>
    <source>
        <strain evidence="12">ZL_2023a</strain>
    </source>
</reference>
<evidence type="ECO:0000256" key="2">
    <source>
        <dbReference type="ARBA" id="ARBA00008869"/>
    </source>
</evidence>
<dbReference type="InterPro" id="IPR027417">
    <property type="entry name" value="P-loop_NTPase"/>
</dbReference>
<feature type="transmembrane region" description="Helical" evidence="10">
    <location>
        <begin position="1223"/>
        <end position="1242"/>
    </location>
</feature>
<dbReference type="PANTHER" id="PTHR19229">
    <property type="entry name" value="ATP-BINDING CASSETTE TRANSPORTER SUBFAMILY A ABCA"/>
    <property type="match status" value="1"/>
</dbReference>
<evidence type="ECO:0000256" key="5">
    <source>
        <dbReference type="ARBA" id="ARBA00022741"/>
    </source>
</evidence>
<dbReference type="FunFam" id="3.40.50.300:FF:000933">
    <property type="entry name" value="ABC transporter A family member 7"/>
    <property type="match status" value="1"/>
</dbReference>
<comment type="similarity">
    <text evidence="2">Belongs to the ABC transporter superfamily. ABCA family.</text>
</comment>
<dbReference type="GO" id="GO:0016887">
    <property type="term" value="F:ATP hydrolysis activity"/>
    <property type="evidence" value="ECO:0007669"/>
    <property type="project" value="InterPro"/>
</dbReference>
<feature type="domain" description="ABC transporter" evidence="11">
    <location>
        <begin position="537"/>
        <end position="773"/>
    </location>
</feature>
<feature type="compositionally biased region" description="Low complexity" evidence="9">
    <location>
        <begin position="878"/>
        <end position="888"/>
    </location>
</feature>
<dbReference type="InterPro" id="IPR003593">
    <property type="entry name" value="AAA+_ATPase"/>
</dbReference>
<feature type="transmembrane region" description="Helical" evidence="10">
    <location>
        <begin position="406"/>
        <end position="426"/>
    </location>
</feature>
<evidence type="ECO:0000256" key="4">
    <source>
        <dbReference type="ARBA" id="ARBA00022692"/>
    </source>
</evidence>
<accession>A0AAW0YLV4</accession>
<evidence type="ECO:0000256" key="9">
    <source>
        <dbReference type="SAM" id="MobiDB-lite"/>
    </source>
</evidence>
<dbReference type="SMART" id="SM00382">
    <property type="entry name" value="AAA"/>
    <property type="match status" value="2"/>
</dbReference>
<keyword evidence="4 10" id="KW-0812">Transmembrane</keyword>
<feature type="transmembrane region" description="Helical" evidence="10">
    <location>
        <begin position="344"/>
        <end position="364"/>
    </location>
</feature>
<dbReference type="GO" id="GO:0005319">
    <property type="term" value="F:lipid transporter activity"/>
    <property type="evidence" value="ECO:0007669"/>
    <property type="project" value="TreeGrafter"/>
</dbReference>
<dbReference type="GO" id="GO:0140359">
    <property type="term" value="F:ABC-type transporter activity"/>
    <property type="evidence" value="ECO:0007669"/>
    <property type="project" value="InterPro"/>
</dbReference>
<keyword evidence="5" id="KW-0547">Nucleotide-binding</keyword>
<dbReference type="EMBL" id="JARKIK010000006">
    <property type="protein sequence ID" value="KAK8751064.1"/>
    <property type="molecule type" value="Genomic_DNA"/>
</dbReference>
<feature type="transmembrane region" description="Helical" evidence="10">
    <location>
        <begin position="1297"/>
        <end position="1318"/>
    </location>
</feature>
<feature type="region of interest" description="Disordered" evidence="9">
    <location>
        <begin position="874"/>
        <end position="903"/>
    </location>
</feature>
<name>A0AAW0YLV4_CHEQU</name>
<keyword evidence="3" id="KW-0813">Transport</keyword>
<feature type="transmembrane region" description="Helical" evidence="10">
    <location>
        <begin position="64"/>
        <end position="81"/>
    </location>
</feature>
<dbReference type="Pfam" id="PF23321">
    <property type="entry name" value="R1_ABCA1"/>
    <property type="match status" value="1"/>
</dbReference>
<feature type="compositionally biased region" description="Polar residues" evidence="9">
    <location>
        <begin position="889"/>
        <end position="903"/>
    </location>
</feature>
<feature type="transmembrane region" description="Helical" evidence="10">
    <location>
        <begin position="1249"/>
        <end position="1271"/>
    </location>
</feature>
<evidence type="ECO:0000256" key="1">
    <source>
        <dbReference type="ARBA" id="ARBA00004141"/>
    </source>
</evidence>
<dbReference type="InterPro" id="IPR056264">
    <property type="entry name" value="R2_ABCA1-4-like"/>
</dbReference>
<dbReference type="InterPro" id="IPR013525">
    <property type="entry name" value="ABC2_TM"/>
</dbReference>
<dbReference type="Proteomes" id="UP001445076">
    <property type="component" value="Unassembled WGS sequence"/>
</dbReference>
<dbReference type="GO" id="GO:0016020">
    <property type="term" value="C:membrane"/>
    <property type="evidence" value="ECO:0007669"/>
    <property type="project" value="UniProtKB-SubCell"/>
</dbReference>
<evidence type="ECO:0000313" key="13">
    <source>
        <dbReference type="Proteomes" id="UP001445076"/>
    </source>
</evidence>
<evidence type="ECO:0000313" key="12">
    <source>
        <dbReference type="EMBL" id="KAK8751064.1"/>
    </source>
</evidence>
<feature type="transmembrane region" description="Helical" evidence="10">
    <location>
        <begin position="1186"/>
        <end position="1211"/>
    </location>
</feature>
<dbReference type="CDD" id="cd03263">
    <property type="entry name" value="ABC_subfamily_A"/>
    <property type="match status" value="2"/>
</dbReference>
<dbReference type="PROSITE" id="PS50893">
    <property type="entry name" value="ABC_TRANSPORTER_2"/>
    <property type="match status" value="2"/>
</dbReference>
<feature type="transmembrane region" description="Helical" evidence="10">
    <location>
        <begin position="943"/>
        <end position="964"/>
    </location>
</feature>
<comment type="subcellular location">
    <subcellularLocation>
        <location evidence="1">Membrane</location>
        <topology evidence="1">Multi-pass membrane protein</topology>
    </subcellularLocation>
</comment>
<dbReference type="FunFam" id="3.40.50.300:FF:000335">
    <property type="entry name" value="ATP binding cassette subfamily A member 5"/>
    <property type="match status" value="1"/>
</dbReference>
<dbReference type="Pfam" id="PF00005">
    <property type="entry name" value="ABC_tran"/>
    <property type="match status" value="2"/>
</dbReference>
<feature type="transmembrane region" description="Helical" evidence="10">
    <location>
        <begin position="1110"/>
        <end position="1128"/>
    </location>
</feature>
<dbReference type="InterPro" id="IPR003439">
    <property type="entry name" value="ABC_transporter-like_ATP-bd"/>
</dbReference>
<keyword evidence="13" id="KW-1185">Reference proteome</keyword>
<sequence length="1745" mass="195170">MSQVTPETDSGGSQSTWMASHDHHPHMLLDEKIAKAGFMDQLRALLTRNLILKKRDKQKTLSEFLMPLYFILILAIIRMAIKDKKYDPITEPHGSALLMKSLPYLLQGYPLHIAPNTTEVRNVGEEIHRLFESTCSFCISTSIVYHESEEELIQVFQNNKSMPAAVVFSDDPLINKTYVLRFNPSKTIPSPSQLWTGGENCRNLQTDDLQMIGCPPNGYYFSGFSALQTLIDTTIIRMKTNTTIGIPNVILENFPKESYESNGGFVLRNIVPLYMVFAWAQFIVYLMNLVVEEKEKKIKESMKMMGLRDSVYWLSWFAVYAAYVVALAVICIIVLPLAKVFLNANLFLLFILFILYGCSSIVFALMMTPFFNKAKVAGVVGNLIQVALSMLFYLQVYLEDDVNQGVFWLLAIFSPCAFSFAIDKVILYDYQYPGGLDFGNIWEGPGLPFAGSLIMISVDILLYLSLAYYLDNVIPSEYGTKRKPWFLFQKSFWVESNKDFQFSPLVAEDNAAFEGNESLANPDLEPVSSELSRKVAVRIRNLTKTFYPSKKEPVKAVDDFSLDIYQGQITAILGHNGAGKTTLFNVLTGMTAPTQGSAKIFGMDVCDANDLTNIRRITGICPQHDVVFMTLTPREHLRFFAQIRGIPSEKIKAEVEQTLKNIDLYSKGDTKAANLSGGQKRKLSIGIALIGDPKIVFLDEPTAGVDAYSRRRLWTLLKNKKEGKVILLTTHFMDEADILADRKAVVSRGRLRCCGSSLFLKNKFGLGYHLTLVVAEDADTNRITKALEEVVPRVQMARFYGKELSFILPAESAKQFPSLFNQLDQHITVAERNLGIESYGISMTTLEEVFLVLSEENEESEIHSMEDIGHKVLKDKSSSSSPLHTSSSEVQEQNMNGTQQTGDRVNIMDTNGFAINAVDVKYDAWRAFKALLKIRFINVSREVLAVIFLIFFPLAFVIGSIALADSQNIEIIPDKALHLVPEIYEPNLYGLLLQNSTDHELSDIESVFEAANMAVDAYSGNYTKIPELGMHMAALNVASFPRATNGVPANLTLLFNDTYLHSIPILVNLISNAILRSLEETDVINVSTHLLPSILESVSFDVSTFMAPMMIGYTFSLIPAGLVIDLVYDREIMARNLLRLNGVGFNLYFSSFFIVMGVMYMVSYIGLLIIIAAFQVPSLIIPQAYGAIAILYLLYMPCALTTSAVYCYIFDKSETARQFYPPMSITIGFLSYTAVSLVYLLASDTQVGFILHIVLAILFPQYIPFGLLFFINRVYVLCSLRNSCGQLTASDYMTPEINSLFVIVLVDIFVYYILLRLADTLKLGGSWREALWMKETNVGYSQSIAENGIEAPAGEDDDVKEERSNVAVAFRDGNCLSPVLIYDLGKEFKKEEGKHDNPCKKKAGGKFVALKSLSLEVKPGQVFGLLGPNGAGKTTSLRIMTAEEKPTKGKVQICGENVASSMSIVFKAMGYCPQHDALWKNTTVAEHIECYAEVRGIQKDQVKLLINTYLKGLEIEEHRKKKSKNCSGGTKRKLSYIISMIGHPKVVLLDEPSTGLDPKSKRFLWNSILASFKDERSAILTTHSMEEADALCARIGILVQGSLRCVGAIQHLKNKYGGGYTLEIKIKHEECSAVKEFKTPPDGIKQSGSIMEQVHNIINETFPNAVLDEQFEEHITYKVPQHDISDLARCFMVLEKAKSEGLMEEYALSQTTLEQVFLKFARQQEYEDDDDQEAAQQSSLSTTSL</sequence>
<dbReference type="InterPro" id="IPR017871">
    <property type="entry name" value="ABC_transporter-like_CS"/>
</dbReference>
<organism evidence="12 13">
    <name type="scientific">Cherax quadricarinatus</name>
    <name type="common">Australian red claw crayfish</name>
    <dbReference type="NCBI Taxonomy" id="27406"/>
    <lineage>
        <taxon>Eukaryota</taxon>
        <taxon>Metazoa</taxon>
        <taxon>Ecdysozoa</taxon>
        <taxon>Arthropoda</taxon>
        <taxon>Crustacea</taxon>
        <taxon>Multicrustacea</taxon>
        <taxon>Malacostraca</taxon>
        <taxon>Eumalacostraca</taxon>
        <taxon>Eucarida</taxon>
        <taxon>Decapoda</taxon>
        <taxon>Pleocyemata</taxon>
        <taxon>Astacidea</taxon>
        <taxon>Parastacoidea</taxon>
        <taxon>Parastacidae</taxon>
        <taxon>Cherax</taxon>
    </lineage>
</organism>
<keyword evidence="7 10" id="KW-1133">Transmembrane helix</keyword>
<evidence type="ECO:0000256" key="6">
    <source>
        <dbReference type="ARBA" id="ARBA00022840"/>
    </source>
</evidence>
<feature type="domain" description="ABC transporter" evidence="11">
    <location>
        <begin position="1379"/>
        <end position="1625"/>
    </location>
</feature>
<dbReference type="SUPFAM" id="SSF52540">
    <property type="entry name" value="P-loop containing nucleoside triphosphate hydrolases"/>
    <property type="match status" value="2"/>
</dbReference>
<feature type="transmembrane region" description="Helical" evidence="10">
    <location>
        <begin position="311"/>
        <end position="338"/>
    </location>
</feature>
<evidence type="ECO:0000256" key="8">
    <source>
        <dbReference type="ARBA" id="ARBA00023136"/>
    </source>
</evidence>
<evidence type="ECO:0000256" key="10">
    <source>
        <dbReference type="SAM" id="Phobius"/>
    </source>
</evidence>
<feature type="transmembrane region" description="Helical" evidence="10">
    <location>
        <begin position="376"/>
        <end position="394"/>
    </location>
</feature>
<dbReference type="Pfam" id="PF12698">
    <property type="entry name" value="ABC2_membrane_3"/>
    <property type="match status" value="1"/>
</dbReference>